<feature type="non-terminal residue" evidence="2">
    <location>
        <position position="1"/>
    </location>
</feature>
<keyword evidence="1" id="KW-0812">Transmembrane</keyword>
<feature type="transmembrane region" description="Helical" evidence="1">
    <location>
        <begin position="79"/>
        <end position="100"/>
    </location>
</feature>
<evidence type="ECO:0000313" key="2">
    <source>
        <dbReference type="EMBL" id="NGO73793.1"/>
    </source>
</evidence>
<feature type="transmembrane region" description="Helical" evidence="1">
    <location>
        <begin position="47"/>
        <end position="67"/>
    </location>
</feature>
<reference evidence="2 3" key="1">
    <citation type="submission" date="2020-02" db="EMBL/GenBank/DDBJ databases">
        <title>Whole-genome analyses of novel actinobacteria.</title>
        <authorList>
            <person name="Sahin N."/>
            <person name="Tatar D."/>
        </authorList>
    </citation>
    <scope>NUCLEOTIDE SEQUENCE [LARGE SCALE GENOMIC DNA]</scope>
    <source>
        <strain evidence="2 3">SB3404</strain>
    </source>
</reference>
<proteinExistence type="predicted"/>
<sequence length="159" mass="16447">YPQGPGYPPQRQGSGVKAFLLSWLTAGIGAMLFAGILFLSYEDLSKIGLRLMYLVFAIALAVAVGGVAGRMGGPNPAAYIAPAALAMVACITGVANGYLFSLMDAGGSDALDAMMEHEPFAPLKFWWEGTLKEGFALLGLAIAGGGAFGMASLIGKKQR</sequence>
<dbReference type="RefSeq" id="WP_165303392.1">
    <property type="nucleotide sequence ID" value="NZ_JAAKZZ010000905.1"/>
</dbReference>
<feature type="transmembrane region" description="Helical" evidence="1">
    <location>
        <begin position="20"/>
        <end position="41"/>
    </location>
</feature>
<dbReference type="EMBL" id="JAAKZZ010000905">
    <property type="protein sequence ID" value="NGO73793.1"/>
    <property type="molecule type" value="Genomic_DNA"/>
</dbReference>
<dbReference type="Proteomes" id="UP000477722">
    <property type="component" value="Unassembled WGS sequence"/>
</dbReference>
<protein>
    <submittedName>
        <fullName evidence="2">Uncharacterized protein</fullName>
    </submittedName>
</protein>
<evidence type="ECO:0000313" key="3">
    <source>
        <dbReference type="Proteomes" id="UP000477722"/>
    </source>
</evidence>
<keyword evidence="1" id="KW-0472">Membrane</keyword>
<evidence type="ECO:0000256" key="1">
    <source>
        <dbReference type="SAM" id="Phobius"/>
    </source>
</evidence>
<comment type="caution">
    <text evidence="2">The sequence shown here is derived from an EMBL/GenBank/DDBJ whole genome shotgun (WGS) entry which is preliminary data.</text>
</comment>
<feature type="transmembrane region" description="Helical" evidence="1">
    <location>
        <begin position="135"/>
        <end position="155"/>
    </location>
</feature>
<name>A0A6G4X971_9ACTN</name>
<gene>
    <name evidence="2" type="ORF">G5C65_36855</name>
</gene>
<organism evidence="2 3">
    <name type="scientific">Streptomyces boncukensis</name>
    <dbReference type="NCBI Taxonomy" id="2711219"/>
    <lineage>
        <taxon>Bacteria</taxon>
        <taxon>Bacillati</taxon>
        <taxon>Actinomycetota</taxon>
        <taxon>Actinomycetes</taxon>
        <taxon>Kitasatosporales</taxon>
        <taxon>Streptomycetaceae</taxon>
        <taxon>Streptomyces</taxon>
    </lineage>
</organism>
<keyword evidence="1" id="KW-1133">Transmembrane helix</keyword>
<accession>A0A6G4X971</accession>
<dbReference type="AlphaFoldDB" id="A0A6G4X971"/>
<keyword evidence="3" id="KW-1185">Reference proteome</keyword>